<proteinExistence type="predicted"/>
<dbReference type="AlphaFoldDB" id="A0AAX6FVA2"/>
<dbReference type="Proteomes" id="UP001140949">
    <property type="component" value="Unassembled WGS sequence"/>
</dbReference>
<organism evidence="1 2">
    <name type="scientific">Iris pallida</name>
    <name type="common">Sweet iris</name>
    <dbReference type="NCBI Taxonomy" id="29817"/>
    <lineage>
        <taxon>Eukaryota</taxon>
        <taxon>Viridiplantae</taxon>
        <taxon>Streptophyta</taxon>
        <taxon>Embryophyta</taxon>
        <taxon>Tracheophyta</taxon>
        <taxon>Spermatophyta</taxon>
        <taxon>Magnoliopsida</taxon>
        <taxon>Liliopsida</taxon>
        <taxon>Asparagales</taxon>
        <taxon>Iridaceae</taxon>
        <taxon>Iridoideae</taxon>
        <taxon>Irideae</taxon>
        <taxon>Iris</taxon>
    </lineage>
</organism>
<comment type="caution">
    <text evidence="1">The sequence shown here is derived from an EMBL/GenBank/DDBJ whole genome shotgun (WGS) entry which is preliminary data.</text>
</comment>
<dbReference type="EMBL" id="JANAVB010025749">
    <property type="protein sequence ID" value="KAJ6820300.1"/>
    <property type="molecule type" value="Genomic_DNA"/>
</dbReference>
<dbReference type="SUPFAM" id="SSF51735">
    <property type="entry name" value="NAD(P)-binding Rossmann-fold domains"/>
    <property type="match status" value="1"/>
</dbReference>
<name>A0AAX6FVA2_IRIPA</name>
<protein>
    <submittedName>
        <fullName evidence="1">WD repeat-containing protein 26-like isoform X3</fullName>
    </submittedName>
</protein>
<accession>A0AAX6FVA2</accession>
<evidence type="ECO:0000313" key="1">
    <source>
        <dbReference type="EMBL" id="KAJ6820300.1"/>
    </source>
</evidence>
<keyword evidence="2" id="KW-1185">Reference proteome</keyword>
<evidence type="ECO:0000313" key="2">
    <source>
        <dbReference type="Proteomes" id="UP001140949"/>
    </source>
</evidence>
<gene>
    <name evidence="1" type="ORF">M6B38_398460</name>
</gene>
<dbReference type="InterPro" id="IPR036291">
    <property type="entry name" value="NAD(P)-bd_dom_sf"/>
</dbReference>
<reference evidence="1" key="2">
    <citation type="submission" date="2023-04" db="EMBL/GenBank/DDBJ databases">
        <authorList>
            <person name="Bruccoleri R.E."/>
            <person name="Oakeley E.J."/>
            <person name="Faust A.-M."/>
            <person name="Dessus-Babus S."/>
            <person name="Altorfer M."/>
            <person name="Burckhardt D."/>
            <person name="Oertli M."/>
            <person name="Naumann U."/>
            <person name="Petersen F."/>
            <person name="Wong J."/>
        </authorList>
    </citation>
    <scope>NUCLEOTIDE SEQUENCE</scope>
    <source>
        <strain evidence="1">GSM-AAB239-AS_SAM_17_03QT</strain>
        <tissue evidence="1">Leaf</tissue>
    </source>
</reference>
<sequence>MKSVVEAMIKIMSKQLRGTGITVNCIVPEAIAMDIFFTGKSGEAVRIATGVAILNAGAALGHCDGSRIPL</sequence>
<reference evidence="1" key="1">
    <citation type="journal article" date="2023" name="GigaByte">
        <title>Genome assembly of the bearded iris, Iris pallida Lam.</title>
        <authorList>
            <person name="Bruccoleri R.E."/>
            <person name="Oakeley E.J."/>
            <person name="Faust A.M.E."/>
            <person name="Altorfer M."/>
            <person name="Dessus-Babus S."/>
            <person name="Burckhardt D."/>
            <person name="Oertli M."/>
            <person name="Naumann U."/>
            <person name="Petersen F."/>
            <person name="Wong J."/>
        </authorList>
    </citation>
    <scope>NUCLEOTIDE SEQUENCE</scope>
    <source>
        <strain evidence="1">GSM-AAB239-AS_SAM_17_03QT</strain>
    </source>
</reference>